<dbReference type="GO" id="GO:0051083">
    <property type="term" value="P:'de novo' cotranslational protein folding"/>
    <property type="evidence" value="ECO:0007669"/>
    <property type="project" value="TreeGrafter"/>
</dbReference>
<comment type="catalytic activity">
    <reaction evidence="1 9">
        <text>[protein]-peptidylproline (omega=180) = [protein]-peptidylproline (omega=0)</text>
        <dbReference type="Rhea" id="RHEA:16237"/>
        <dbReference type="Rhea" id="RHEA-COMP:10747"/>
        <dbReference type="Rhea" id="RHEA-COMP:10748"/>
        <dbReference type="ChEBI" id="CHEBI:83833"/>
        <dbReference type="ChEBI" id="CHEBI:83834"/>
        <dbReference type="EC" id="5.2.1.8"/>
    </reaction>
</comment>
<dbReference type="STRING" id="869211.Spith_0603"/>
<dbReference type="EC" id="5.2.1.8" evidence="3 9"/>
<evidence type="ECO:0000256" key="4">
    <source>
        <dbReference type="ARBA" id="ARBA00016902"/>
    </source>
</evidence>
<name>G0G9Y3_WINT7</name>
<dbReference type="RefSeq" id="WP_014624263.1">
    <property type="nucleotide sequence ID" value="NC_017583.1"/>
</dbReference>
<feature type="domain" description="Trigger factor ribosome-binding bacterial" evidence="11">
    <location>
        <begin position="6"/>
        <end position="149"/>
    </location>
</feature>
<dbReference type="InterPro" id="IPR008881">
    <property type="entry name" value="Trigger_fac_ribosome-bd_bac"/>
</dbReference>
<evidence type="ECO:0000256" key="1">
    <source>
        <dbReference type="ARBA" id="ARBA00000971"/>
    </source>
</evidence>
<evidence type="ECO:0000256" key="5">
    <source>
        <dbReference type="ARBA" id="ARBA00023110"/>
    </source>
</evidence>
<evidence type="ECO:0000259" key="12">
    <source>
        <dbReference type="Pfam" id="PF05698"/>
    </source>
</evidence>
<comment type="domain">
    <text evidence="9">Consists of 3 domains; the N-terminus binds the ribosome, the middle domain has PPIase activity, while the C-terminus has intrinsic chaperone activity on its own.</text>
</comment>
<reference evidence="13 14" key="1">
    <citation type="submission" date="2011-06" db="EMBL/GenBank/DDBJ databases">
        <title>The complete genome of Spirochaeta thermophila DSM 6578.</title>
        <authorList>
            <consortium name="US DOE Joint Genome Institute (JGI-PGF)"/>
            <person name="Lucas S."/>
            <person name="Lapidus A."/>
            <person name="Bruce D."/>
            <person name="Goodwin L."/>
            <person name="Pitluck S."/>
            <person name="Peters L."/>
            <person name="Kyrpides N."/>
            <person name="Mavromatis K."/>
            <person name="Ivanova N."/>
            <person name="Mikailova N."/>
            <person name="Pagani I."/>
            <person name="Chertkov O."/>
            <person name="Detter J.C."/>
            <person name="Tapia R."/>
            <person name="Han C."/>
            <person name="Land M."/>
            <person name="Hauser L."/>
            <person name="Markowitz V."/>
            <person name="Cheng J.-F."/>
            <person name="Hugenholtz P."/>
            <person name="Woyke T."/>
            <person name="Wu D."/>
            <person name="Spring S."/>
            <person name="Merkhoffer B."/>
            <person name="Schneider S."/>
            <person name="Klenk H.-P."/>
            <person name="Eisen J.A."/>
        </authorList>
    </citation>
    <scope>NUCLEOTIDE SEQUENCE [LARGE SCALE GENOMIC DNA]</scope>
    <source>
        <strain evidence="14">ATCC 700085 / DSM 6578 / Z-1203</strain>
    </source>
</reference>
<dbReference type="InterPro" id="IPR008880">
    <property type="entry name" value="Trigger_fac_C"/>
</dbReference>
<dbReference type="Gene3D" id="3.30.70.1050">
    <property type="entry name" value="Trigger factor ribosome-binding domain"/>
    <property type="match status" value="1"/>
</dbReference>
<evidence type="ECO:0000256" key="8">
    <source>
        <dbReference type="ARBA" id="ARBA00029986"/>
    </source>
</evidence>
<evidence type="ECO:0000259" key="10">
    <source>
        <dbReference type="Pfam" id="PF00254"/>
    </source>
</evidence>
<dbReference type="NCBIfam" id="TIGR00115">
    <property type="entry name" value="tig"/>
    <property type="match status" value="1"/>
</dbReference>
<dbReference type="HOGENOM" id="CLU_033058_3_1_12"/>
<dbReference type="PANTHER" id="PTHR30560:SF3">
    <property type="entry name" value="TRIGGER FACTOR-LIKE PROTEIN TIG, CHLOROPLASTIC"/>
    <property type="match status" value="1"/>
</dbReference>
<keyword evidence="14" id="KW-1185">Reference proteome</keyword>
<dbReference type="EMBL" id="CP002903">
    <property type="protein sequence ID" value="AEJ60883.1"/>
    <property type="molecule type" value="Genomic_DNA"/>
</dbReference>
<keyword evidence="9" id="KW-0131">Cell cycle</keyword>
<keyword evidence="9" id="KW-0132">Cell division</keyword>
<feature type="domain" description="Trigger factor C-terminal" evidence="12">
    <location>
        <begin position="269"/>
        <end position="430"/>
    </location>
</feature>
<comment type="similarity">
    <text evidence="2 9">Belongs to the FKBP-type PPIase family. Tig subfamily.</text>
</comment>
<dbReference type="Proteomes" id="UP000007254">
    <property type="component" value="Chromosome"/>
</dbReference>
<keyword evidence="7 9" id="KW-0413">Isomerase</keyword>
<keyword evidence="5 9" id="KW-0697">Rotamase</keyword>
<dbReference type="GO" id="GO:0044183">
    <property type="term" value="F:protein folding chaperone"/>
    <property type="evidence" value="ECO:0007669"/>
    <property type="project" value="TreeGrafter"/>
</dbReference>
<dbReference type="Pfam" id="PF05697">
    <property type="entry name" value="Trigger_N"/>
    <property type="match status" value="1"/>
</dbReference>
<dbReference type="GO" id="GO:0051301">
    <property type="term" value="P:cell division"/>
    <property type="evidence" value="ECO:0007669"/>
    <property type="project" value="UniProtKB-KW"/>
</dbReference>
<accession>G0G9Y3</accession>
<evidence type="ECO:0000256" key="3">
    <source>
        <dbReference type="ARBA" id="ARBA00013194"/>
    </source>
</evidence>
<dbReference type="InterPro" id="IPR046357">
    <property type="entry name" value="PPIase_dom_sf"/>
</dbReference>
<evidence type="ECO:0000256" key="9">
    <source>
        <dbReference type="HAMAP-Rule" id="MF_00303"/>
    </source>
</evidence>
<dbReference type="GO" id="GO:0043335">
    <property type="term" value="P:protein unfolding"/>
    <property type="evidence" value="ECO:0007669"/>
    <property type="project" value="TreeGrafter"/>
</dbReference>
<dbReference type="SUPFAM" id="SSF102735">
    <property type="entry name" value="Trigger factor ribosome-binding domain"/>
    <property type="match status" value="1"/>
</dbReference>
<dbReference type="OrthoDB" id="9767721at2"/>
<dbReference type="SUPFAM" id="SSF54534">
    <property type="entry name" value="FKBP-like"/>
    <property type="match status" value="1"/>
</dbReference>
<feature type="domain" description="PPIase FKBP-type" evidence="10">
    <location>
        <begin position="163"/>
        <end position="238"/>
    </location>
</feature>
<comment type="function">
    <text evidence="9">Involved in protein export. Acts as a chaperone by maintaining the newly synthesized protein in an open conformation. Functions as a peptidyl-prolyl cis-trans isomerase.</text>
</comment>
<dbReference type="InterPro" id="IPR005215">
    <property type="entry name" value="Trig_fac"/>
</dbReference>
<sequence>MIKDKEIQKLDNSAVRLTITIDQHDAQKMYDELLARLQKDAQIPGFRKGKVPTYILEKKFGEGLRYETAERLIQEGLREAFDQIDEKPLAYSVPSLTTDFPTDFSKDVTFTVEYDVYPEFTLPDYSDITVEEPKVTISKEDIERELEKLRKQNSYVVEKQDGEVKEGDIVTVDYWELDGEGNPVEESRREDYVFTVGTRYNLYEFDDDLIGAKKGEVRTITKEFPEDYRFEEFRGKTITVQVEIKAIKEQRLPDLDDEFAQDIDEAYQTLDDLKKAIEERLMEQAKAVIRQKKIDQFLTELAKRTEIPIPASMLKAEMDASYQQLAQQYRTTVEALDKVLEQDGKTREQIYEEWKPSATEALKKRLIITRLIEERKIEVSDDELETFFKEVAEGAGASADQVKAYYAQMGQLEQIRYDLKERKLFDQLLEEIKVKKGPKVPFVDLVGANE</sequence>
<dbReference type="InterPro" id="IPR001179">
    <property type="entry name" value="PPIase_FKBP_dom"/>
</dbReference>
<dbReference type="Pfam" id="PF05698">
    <property type="entry name" value="Trigger_C"/>
    <property type="match status" value="1"/>
</dbReference>
<dbReference type="AlphaFoldDB" id="G0G9Y3"/>
<dbReference type="Gene3D" id="3.10.50.40">
    <property type="match status" value="1"/>
</dbReference>
<organism evidence="13 14">
    <name type="scientific">Winmispira thermophila (strain ATCC 700085 / DSM 6578 / Z-1203)</name>
    <name type="common">Spirochaeta thermophila</name>
    <dbReference type="NCBI Taxonomy" id="869211"/>
    <lineage>
        <taxon>Bacteria</taxon>
        <taxon>Pseudomonadati</taxon>
        <taxon>Spirochaetota</taxon>
        <taxon>Spirochaetia</taxon>
        <taxon>Winmispirales</taxon>
        <taxon>Winmispiraceae</taxon>
        <taxon>Winmispira</taxon>
    </lineage>
</organism>
<evidence type="ECO:0000256" key="7">
    <source>
        <dbReference type="ARBA" id="ARBA00023235"/>
    </source>
</evidence>
<comment type="subcellular location">
    <subcellularLocation>
        <location evidence="9">Cytoplasm</location>
    </subcellularLocation>
    <text evidence="9">About half TF is bound to the ribosome near the polypeptide exit tunnel while the other half is free in the cytoplasm.</text>
</comment>
<dbReference type="PIRSF" id="PIRSF003095">
    <property type="entry name" value="Trigger_factor"/>
    <property type="match status" value="1"/>
</dbReference>
<evidence type="ECO:0000313" key="13">
    <source>
        <dbReference type="EMBL" id="AEJ60883.1"/>
    </source>
</evidence>
<dbReference type="InterPro" id="IPR037041">
    <property type="entry name" value="Trigger_fac_C_sf"/>
</dbReference>
<keyword evidence="6 9" id="KW-0143">Chaperone</keyword>
<dbReference type="HAMAP" id="MF_00303">
    <property type="entry name" value="Trigger_factor_Tig"/>
    <property type="match status" value="1"/>
</dbReference>
<dbReference type="InterPro" id="IPR027304">
    <property type="entry name" value="Trigger_fact/SurA_dom_sf"/>
</dbReference>
<evidence type="ECO:0000313" key="14">
    <source>
        <dbReference type="Proteomes" id="UP000007254"/>
    </source>
</evidence>
<dbReference type="InterPro" id="IPR036611">
    <property type="entry name" value="Trigger_fac_ribosome-bd_sf"/>
</dbReference>
<dbReference type="GO" id="GO:0043022">
    <property type="term" value="F:ribosome binding"/>
    <property type="evidence" value="ECO:0007669"/>
    <property type="project" value="TreeGrafter"/>
</dbReference>
<protein>
    <recommendedName>
        <fullName evidence="4 9">Trigger factor</fullName>
        <shortName evidence="9">TF</shortName>
        <ecNumber evidence="3 9">5.2.1.8</ecNumber>
    </recommendedName>
    <alternativeName>
        <fullName evidence="8 9">PPIase</fullName>
    </alternativeName>
</protein>
<evidence type="ECO:0000259" key="11">
    <source>
        <dbReference type="Pfam" id="PF05697"/>
    </source>
</evidence>
<dbReference type="GO" id="GO:0005737">
    <property type="term" value="C:cytoplasm"/>
    <property type="evidence" value="ECO:0007669"/>
    <property type="project" value="UniProtKB-SubCell"/>
</dbReference>
<dbReference type="SUPFAM" id="SSF109998">
    <property type="entry name" value="Triger factor/SurA peptide-binding domain-like"/>
    <property type="match status" value="1"/>
</dbReference>
<evidence type="ECO:0000256" key="6">
    <source>
        <dbReference type="ARBA" id="ARBA00023186"/>
    </source>
</evidence>
<evidence type="ECO:0000256" key="2">
    <source>
        <dbReference type="ARBA" id="ARBA00005464"/>
    </source>
</evidence>
<dbReference type="GO" id="GO:0015031">
    <property type="term" value="P:protein transport"/>
    <property type="evidence" value="ECO:0007669"/>
    <property type="project" value="UniProtKB-UniRule"/>
</dbReference>
<dbReference type="Gene3D" id="1.10.3120.10">
    <property type="entry name" value="Trigger factor, C-terminal domain"/>
    <property type="match status" value="1"/>
</dbReference>
<dbReference type="GO" id="GO:0003755">
    <property type="term" value="F:peptidyl-prolyl cis-trans isomerase activity"/>
    <property type="evidence" value="ECO:0007669"/>
    <property type="project" value="UniProtKB-UniRule"/>
</dbReference>
<dbReference type="PANTHER" id="PTHR30560">
    <property type="entry name" value="TRIGGER FACTOR CHAPERONE AND PEPTIDYL-PROLYL CIS/TRANS ISOMERASE"/>
    <property type="match status" value="1"/>
</dbReference>
<gene>
    <name evidence="9" type="primary">tig</name>
    <name evidence="13" type="ordered locus">Spith_0603</name>
</gene>
<proteinExistence type="inferred from homology"/>
<keyword evidence="9" id="KW-0963">Cytoplasm</keyword>
<dbReference type="Pfam" id="PF00254">
    <property type="entry name" value="FKBP_C"/>
    <property type="match status" value="1"/>
</dbReference>
<dbReference type="KEGG" id="stq:Spith_0603"/>